<feature type="region of interest" description="Disordered" evidence="2">
    <location>
        <begin position="218"/>
        <end position="254"/>
    </location>
</feature>
<dbReference type="InterPro" id="IPR036457">
    <property type="entry name" value="PPM-type-like_dom_sf"/>
</dbReference>
<comment type="caution">
    <text evidence="5">The sequence shown here is derived from an EMBL/GenBank/DDBJ whole genome shotgun (WGS) entry which is preliminary data.</text>
</comment>
<dbReference type="Proteomes" id="UP000248039">
    <property type="component" value="Unassembled WGS sequence"/>
</dbReference>
<dbReference type="Gene3D" id="3.60.40.10">
    <property type="entry name" value="PPM-type phosphatase domain"/>
    <property type="match status" value="1"/>
</dbReference>
<feature type="region of interest" description="Disordered" evidence="2">
    <location>
        <begin position="423"/>
        <end position="454"/>
    </location>
</feature>
<feature type="domain" description="PPM-type phosphatase" evidence="4">
    <location>
        <begin position="135"/>
        <end position="391"/>
    </location>
</feature>
<sequence length="454" mass="46675">MHSRPRRSGRALVLLPLALIAVITVADILSPPNIHLGPLLVVAPAITASFAGARLTALVGVIGVAALVVIGVMRDGLTTSNHETQLAALILVSALVVAFRALRDRHTRELVQVRSVSEATQRVLLRPLPTRIGPLRIASVYLAAEAEAQIGGDLYAASRTSTGTRLIVGDVRGKGLTSLGEAALLLGAFRAAAHLQATLPELAAYLDGSVSWDLAAAASADGGDDGDPEPPPDGGGGEEDGGGGSGDGAGDVKPSDAGESFITAVILDIPDHGGQIQVINCGHPPPLLLHAGQVHSLDAARPAPPLGLGGLVEPRYEADVFPFAGGDRLLLYTDGVVEARNGDRDFYPLTERIRAWATERPAALLQHLRRDLLGYAGGRLGDDAAMVALERVAAEQGTVEGEVAAEQGTVEGEVAAEQGTVEGEVAAEQGTTEQGATEGEVATEHEAAAQVETG</sequence>
<protein>
    <recommendedName>
        <fullName evidence="4">PPM-type phosphatase domain-containing protein</fullName>
    </recommendedName>
</protein>
<evidence type="ECO:0000259" key="4">
    <source>
        <dbReference type="SMART" id="SM00331"/>
    </source>
</evidence>
<dbReference type="OrthoDB" id="311904at2"/>
<feature type="compositionally biased region" description="Acidic residues" evidence="2">
    <location>
        <begin position="222"/>
        <end position="241"/>
    </location>
</feature>
<dbReference type="EMBL" id="PYBW01000049">
    <property type="protein sequence ID" value="PYC78588.1"/>
    <property type="molecule type" value="Genomic_DNA"/>
</dbReference>
<dbReference type="GO" id="GO:0016791">
    <property type="term" value="F:phosphatase activity"/>
    <property type="evidence" value="ECO:0007669"/>
    <property type="project" value="TreeGrafter"/>
</dbReference>
<dbReference type="InterPro" id="IPR001932">
    <property type="entry name" value="PPM-type_phosphatase-like_dom"/>
</dbReference>
<evidence type="ECO:0000256" key="1">
    <source>
        <dbReference type="ARBA" id="ARBA00022801"/>
    </source>
</evidence>
<feature type="transmembrane region" description="Helical" evidence="3">
    <location>
        <begin position="84"/>
        <end position="102"/>
    </location>
</feature>
<dbReference type="AlphaFoldDB" id="A0A2V4NAG8"/>
<proteinExistence type="predicted"/>
<keyword evidence="3" id="KW-1133">Transmembrane helix</keyword>
<dbReference type="PANTHER" id="PTHR43156:SF2">
    <property type="entry name" value="STAGE II SPORULATION PROTEIN E"/>
    <property type="match status" value="1"/>
</dbReference>
<evidence type="ECO:0000313" key="6">
    <source>
        <dbReference type="Proteomes" id="UP000248039"/>
    </source>
</evidence>
<keyword evidence="3" id="KW-0472">Membrane</keyword>
<dbReference type="PANTHER" id="PTHR43156">
    <property type="entry name" value="STAGE II SPORULATION PROTEIN E-RELATED"/>
    <property type="match status" value="1"/>
</dbReference>
<gene>
    <name evidence="5" type="ORF">C7C46_15915</name>
</gene>
<feature type="transmembrane region" description="Helical" evidence="3">
    <location>
        <begin position="50"/>
        <end position="72"/>
    </location>
</feature>
<keyword evidence="6" id="KW-1185">Reference proteome</keyword>
<evidence type="ECO:0000313" key="5">
    <source>
        <dbReference type="EMBL" id="PYC78588.1"/>
    </source>
</evidence>
<evidence type="ECO:0000256" key="2">
    <source>
        <dbReference type="SAM" id="MobiDB-lite"/>
    </source>
</evidence>
<organism evidence="5 6">
    <name type="scientific">Streptomyces tateyamensis</name>
    <dbReference type="NCBI Taxonomy" id="565073"/>
    <lineage>
        <taxon>Bacteria</taxon>
        <taxon>Bacillati</taxon>
        <taxon>Actinomycetota</taxon>
        <taxon>Actinomycetes</taxon>
        <taxon>Kitasatosporales</taxon>
        <taxon>Streptomycetaceae</taxon>
        <taxon>Streptomyces</taxon>
    </lineage>
</organism>
<dbReference type="Pfam" id="PF07228">
    <property type="entry name" value="SpoIIE"/>
    <property type="match status" value="1"/>
</dbReference>
<evidence type="ECO:0000256" key="3">
    <source>
        <dbReference type="SAM" id="Phobius"/>
    </source>
</evidence>
<dbReference type="InterPro" id="IPR052016">
    <property type="entry name" value="Bact_Sigma-Reg"/>
</dbReference>
<keyword evidence="1" id="KW-0378">Hydrolase</keyword>
<keyword evidence="3" id="KW-0812">Transmembrane</keyword>
<name>A0A2V4NAG8_9ACTN</name>
<accession>A0A2V4NAG8</accession>
<dbReference type="SMART" id="SM00331">
    <property type="entry name" value="PP2C_SIG"/>
    <property type="match status" value="1"/>
</dbReference>
<reference evidence="5 6" key="1">
    <citation type="submission" date="2018-03" db="EMBL/GenBank/DDBJ databases">
        <title>Bioinformatic expansion and discovery of thiopeptide antibiotics.</title>
        <authorList>
            <person name="Schwalen C.J."/>
            <person name="Hudson G.A."/>
            <person name="Mitchell D.A."/>
        </authorList>
    </citation>
    <scope>NUCLEOTIDE SEQUENCE [LARGE SCALE GENOMIC DNA]</scope>
    <source>
        <strain evidence="5 6">ATCC 21389</strain>
    </source>
</reference>